<protein>
    <submittedName>
        <fullName evidence="1">Uncharacterized protein</fullName>
    </submittedName>
</protein>
<comment type="caution">
    <text evidence="1">The sequence shown here is derived from an EMBL/GenBank/DDBJ whole genome shotgun (WGS) entry which is preliminary data.</text>
</comment>
<dbReference type="Proteomes" id="UP000812270">
    <property type="component" value="Unassembled WGS sequence"/>
</dbReference>
<evidence type="ECO:0000313" key="1">
    <source>
        <dbReference type="EMBL" id="MBV4356263.1"/>
    </source>
</evidence>
<keyword evidence="2" id="KW-1185">Reference proteome</keyword>
<evidence type="ECO:0000313" key="2">
    <source>
        <dbReference type="Proteomes" id="UP000812270"/>
    </source>
</evidence>
<sequence length="71" mass="8037">MKSMKQNLVILVAIVIGSVIGVFKGHEAKQKFIFKWVSDADEKQHLSELKKEKRAGKLLLDDIEMAAFHKA</sequence>
<gene>
    <name evidence="1" type="ORF">KTO63_03820</name>
</gene>
<proteinExistence type="predicted"/>
<dbReference type="EMBL" id="JAHSPG010000002">
    <property type="protein sequence ID" value="MBV4356263.1"/>
    <property type="molecule type" value="Genomic_DNA"/>
</dbReference>
<accession>A0A9E2S784</accession>
<dbReference type="AlphaFoldDB" id="A0A9E2S784"/>
<name>A0A9E2S784_9BACT</name>
<organism evidence="1 2">
    <name type="scientific">Pinibacter aurantiacus</name>
    <dbReference type="NCBI Taxonomy" id="2851599"/>
    <lineage>
        <taxon>Bacteria</taxon>
        <taxon>Pseudomonadati</taxon>
        <taxon>Bacteroidota</taxon>
        <taxon>Chitinophagia</taxon>
        <taxon>Chitinophagales</taxon>
        <taxon>Chitinophagaceae</taxon>
        <taxon>Pinibacter</taxon>
    </lineage>
</organism>
<dbReference type="RefSeq" id="WP_217789823.1">
    <property type="nucleotide sequence ID" value="NZ_JAHSPG010000002.1"/>
</dbReference>
<reference evidence="1" key="1">
    <citation type="submission" date="2021-06" db="EMBL/GenBank/DDBJ databases">
        <authorList>
            <person name="Huq M.A."/>
        </authorList>
    </citation>
    <scope>NUCLEOTIDE SEQUENCE</scope>
    <source>
        <strain evidence="1">MAH-26</strain>
    </source>
</reference>